<comment type="similarity">
    <text evidence="1">Belongs to the LOR family.</text>
</comment>
<dbReference type="InterPro" id="IPR038595">
    <property type="entry name" value="LOR_sf"/>
</dbReference>
<dbReference type="OrthoDB" id="680369at2759"/>
<evidence type="ECO:0000313" key="5">
    <source>
        <dbReference type="Proteomes" id="UP000324897"/>
    </source>
</evidence>
<dbReference type="Proteomes" id="UP000324897">
    <property type="component" value="Chromosome 2"/>
</dbReference>
<dbReference type="Pfam" id="PF04525">
    <property type="entry name" value="LOR"/>
    <property type="match status" value="1"/>
</dbReference>
<dbReference type="Gramene" id="TVU27222">
    <property type="protein sequence ID" value="TVU27222"/>
    <property type="gene ID" value="EJB05_29819"/>
</dbReference>
<keyword evidence="5" id="KW-1185">Reference proteome</keyword>
<dbReference type="InterPro" id="IPR007612">
    <property type="entry name" value="LOR"/>
</dbReference>
<gene>
    <name evidence="3" type="ORF">EJB05_29819</name>
    <name evidence="4" type="ORF">EJB05_29837</name>
</gene>
<feature type="region of interest" description="Disordered" evidence="2">
    <location>
        <begin position="33"/>
        <end position="89"/>
    </location>
</feature>
<feature type="compositionally biased region" description="Low complexity" evidence="2">
    <location>
        <begin position="35"/>
        <end position="53"/>
    </location>
</feature>
<dbReference type="InterPro" id="IPR025659">
    <property type="entry name" value="Tubby-like_C"/>
</dbReference>
<reference evidence="4 5" key="1">
    <citation type="journal article" date="2019" name="Sci. Rep.">
        <title>A high-quality genome of Eragrostis curvula grass provides insights into Poaceae evolution and supports new strategies to enhance forage quality.</title>
        <authorList>
            <person name="Carballo J."/>
            <person name="Santos B.A.C.M."/>
            <person name="Zappacosta D."/>
            <person name="Garbus I."/>
            <person name="Selva J.P."/>
            <person name="Gallo C.A."/>
            <person name="Diaz A."/>
            <person name="Albertini E."/>
            <person name="Caccamo M."/>
            <person name="Echenique V."/>
        </authorList>
    </citation>
    <scope>NUCLEOTIDE SEQUENCE [LARGE SCALE GENOMIC DNA]</scope>
    <source>
        <strain evidence="5">cv. Victoria</strain>
        <tissue evidence="4">Leaf</tissue>
    </source>
</reference>
<dbReference type="EMBL" id="RWGY01000013">
    <property type="protein sequence ID" value="TVU27240.1"/>
    <property type="molecule type" value="Genomic_DNA"/>
</dbReference>
<evidence type="ECO:0000313" key="3">
    <source>
        <dbReference type="EMBL" id="TVU27222.1"/>
    </source>
</evidence>
<accession>A0A5J9UW26</accession>
<dbReference type="AlphaFoldDB" id="A0A5J9UW26"/>
<evidence type="ECO:0008006" key="6">
    <source>
        <dbReference type="Google" id="ProtNLM"/>
    </source>
</evidence>
<evidence type="ECO:0000313" key="4">
    <source>
        <dbReference type="EMBL" id="TVU27240.1"/>
    </source>
</evidence>
<dbReference type="SUPFAM" id="SSF54518">
    <property type="entry name" value="Tubby C-terminal domain-like"/>
    <property type="match status" value="1"/>
</dbReference>
<evidence type="ECO:0000256" key="1">
    <source>
        <dbReference type="ARBA" id="ARBA00005437"/>
    </source>
</evidence>
<sequence>MQDRHPPIGLNKHLSAMKINSESHRFVRARFQTPAPSRQSHSSSRHPAVSSISQHEFFPNQSSSSSSVDNMGSRIHPSNAGRARRAAPADRPAVYTVWKRSSMGFQGTDGFCVYDAAGTLAFRVDNYSRRRKLLAGELLLMDGHGTPLLSLRPQLLSLHDRWNCYTATTEESLSDGKKQQSSTPQLVFTMHRSSALQSSSDQAEVHMGAATTSSASSSLSCKHPAPAPSFQIEGSFSRRNCKIRGSNGKEAARISRKKAGVASRPVTTLGDDVFSLVVRPGVDAATVMAMVVILDRICRKPYTPMVCSSQ</sequence>
<dbReference type="EMBL" id="RWGY01000013">
    <property type="protein sequence ID" value="TVU27222.1"/>
    <property type="molecule type" value="Genomic_DNA"/>
</dbReference>
<feature type="non-terminal residue" evidence="4">
    <location>
        <position position="1"/>
    </location>
</feature>
<proteinExistence type="inferred from homology"/>
<protein>
    <recommendedName>
        <fullName evidence="6">Tubby C-terminal domain-containing protein</fullName>
    </recommendedName>
</protein>
<dbReference type="Gramene" id="TVU27240">
    <property type="protein sequence ID" value="TVU27240"/>
    <property type="gene ID" value="EJB05_29837"/>
</dbReference>
<dbReference type="PANTHER" id="PTHR31087">
    <property type="match status" value="1"/>
</dbReference>
<comment type="caution">
    <text evidence="4">The sequence shown here is derived from an EMBL/GenBank/DDBJ whole genome shotgun (WGS) entry which is preliminary data.</text>
</comment>
<name>A0A5J9UW26_9POAL</name>
<organism evidence="4 5">
    <name type="scientific">Eragrostis curvula</name>
    <name type="common">weeping love grass</name>
    <dbReference type="NCBI Taxonomy" id="38414"/>
    <lineage>
        <taxon>Eukaryota</taxon>
        <taxon>Viridiplantae</taxon>
        <taxon>Streptophyta</taxon>
        <taxon>Embryophyta</taxon>
        <taxon>Tracheophyta</taxon>
        <taxon>Spermatophyta</taxon>
        <taxon>Magnoliopsida</taxon>
        <taxon>Liliopsida</taxon>
        <taxon>Poales</taxon>
        <taxon>Poaceae</taxon>
        <taxon>PACMAD clade</taxon>
        <taxon>Chloridoideae</taxon>
        <taxon>Eragrostideae</taxon>
        <taxon>Eragrostidinae</taxon>
        <taxon>Eragrostis</taxon>
    </lineage>
</organism>
<evidence type="ECO:0000256" key="2">
    <source>
        <dbReference type="SAM" id="MobiDB-lite"/>
    </source>
</evidence>
<dbReference type="Gene3D" id="2.40.160.200">
    <property type="entry name" value="LURP1-related"/>
    <property type="match status" value="1"/>
</dbReference>
<dbReference type="PANTHER" id="PTHR31087:SF128">
    <property type="entry name" value="PROTEIN LURP-ONE-RELATED 2"/>
    <property type="match status" value="1"/>
</dbReference>